<dbReference type="SUPFAM" id="SSF51556">
    <property type="entry name" value="Metallo-dependent hydrolases"/>
    <property type="match status" value="1"/>
</dbReference>
<dbReference type="EMBL" id="CP157804">
    <property type="protein sequence ID" value="XBQ22523.1"/>
    <property type="molecule type" value="Genomic_DNA"/>
</dbReference>
<dbReference type="Gene3D" id="2.30.40.10">
    <property type="entry name" value="Urease, subunit C, domain 1"/>
    <property type="match status" value="1"/>
</dbReference>
<dbReference type="PROSITE" id="PS51257">
    <property type="entry name" value="PROKAR_LIPOPROTEIN"/>
    <property type="match status" value="1"/>
</dbReference>
<dbReference type="KEGG" id="fld:ABNE31_13050"/>
<dbReference type="GO" id="GO:0016810">
    <property type="term" value="F:hydrolase activity, acting on carbon-nitrogen (but not peptide) bonds"/>
    <property type="evidence" value="ECO:0007669"/>
    <property type="project" value="InterPro"/>
</dbReference>
<dbReference type="AlphaFoldDB" id="A0AAU7MVF6"/>
<dbReference type="RefSeq" id="WP_349351448.1">
    <property type="nucleotide sequence ID" value="NZ_CP157804.1"/>
</dbReference>
<dbReference type="PANTHER" id="PTHR43135">
    <property type="entry name" value="ALPHA-D-RIBOSE 1-METHYLPHOSPHONATE 5-TRIPHOSPHATE DIPHOSPHATASE"/>
    <property type="match status" value="1"/>
</dbReference>
<reference evidence="3" key="1">
    <citation type="submission" date="2024-05" db="EMBL/GenBank/DDBJ databases">
        <title>Draft Genome Sequences of Flagellimonas sp. MMG031 and Marinobacter sp. MMG032 Isolated from the dinoflagellate Symbiodinium pilosum.</title>
        <authorList>
            <person name="Shikuma N.J."/>
            <person name="Farrell M.V."/>
        </authorList>
    </citation>
    <scope>NUCLEOTIDE SEQUENCE</scope>
    <source>
        <strain evidence="3">MMG031</strain>
    </source>
</reference>
<gene>
    <name evidence="3" type="ORF">ABNE31_13050</name>
</gene>
<sequence>MKKLLLLLLFAIMGSCSQPVTYDMVFENVHLFDGYKDMGRVHIGINKDTIAAITSEKISGDSIINGAGKFIVPGLVNAHVHASELEHLQQGYEHGILTLLNMHTGLEDRESDWKEMTRDSVGFSSLYGAGHAATVPNGHPTQFSPGMETINDSVSIKIWVDNRIQNGVDYIKVIHENRSFMGNPAQPTLDYPQIKEIIDYAHEKGYKVVVHATTVEGMLEIAAFKPDGFVHMVDYKDELPIDDSYYQTIQQSGAFIVPTGGISLKSMDGLPPFMIEWVNANLLNATERAAIIKKYHENNILLVAGTDAQEGQMDFGKDYFLELDLYQMAGLSNTEILKTATGNAAKAFNLPIGELFVGSKATFVVLNDSPLEDIANLQNIGEVWKNGKRE</sequence>
<feature type="chain" id="PRO_5043862691" evidence="1">
    <location>
        <begin position="23"/>
        <end position="390"/>
    </location>
</feature>
<dbReference type="Gene3D" id="3.30.110.90">
    <property type="entry name" value="Amidohydrolase"/>
    <property type="match status" value="1"/>
</dbReference>
<dbReference type="PANTHER" id="PTHR43135:SF3">
    <property type="entry name" value="ALPHA-D-RIBOSE 1-METHYLPHOSPHONATE 5-TRIPHOSPHATE DIPHOSPHATASE"/>
    <property type="match status" value="1"/>
</dbReference>
<dbReference type="SUPFAM" id="SSF51338">
    <property type="entry name" value="Composite domain of metallo-dependent hydrolases"/>
    <property type="match status" value="1"/>
</dbReference>
<feature type="signal peptide" evidence="1">
    <location>
        <begin position="1"/>
        <end position="22"/>
    </location>
</feature>
<name>A0AAU7MVF6_9FLAO</name>
<proteinExistence type="predicted"/>
<dbReference type="Gene3D" id="3.40.50.10910">
    <property type="entry name" value="Amidohydrolase"/>
    <property type="match status" value="1"/>
</dbReference>
<dbReference type="Gene3D" id="1.20.58.520">
    <property type="entry name" value="Amidohydrolase"/>
    <property type="match status" value="1"/>
</dbReference>
<evidence type="ECO:0000256" key="1">
    <source>
        <dbReference type="SAM" id="SignalP"/>
    </source>
</evidence>
<dbReference type="InterPro" id="IPR011059">
    <property type="entry name" value="Metal-dep_hydrolase_composite"/>
</dbReference>
<dbReference type="Pfam" id="PF01979">
    <property type="entry name" value="Amidohydro_1"/>
    <property type="match status" value="1"/>
</dbReference>
<keyword evidence="1" id="KW-0732">Signal</keyword>
<feature type="domain" description="Amidohydrolase-related" evidence="2">
    <location>
        <begin position="70"/>
        <end position="388"/>
    </location>
</feature>
<accession>A0AAU7MVF6</accession>
<protein>
    <submittedName>
        <fullName evidence="3">Amidohydrolase family protein</fullName>
    </submittedName>
</protein>
<organism evidence="3">
    <name type="scientific">Flagellimonas sp. MMG031</name>
    <dbReference type="NCBI Taxonomy" id="3158549"/>
    <lineage>
        <taxon>Bacteria</taxon>
        <taxon>Pseudomonadati</taxon>
        <taxon>Bacteroidota</taxon>
        <taxon>Flavobacteriia</taxon>
        <taxon>Flavobacteriales</taxon>
        <taxon>Flavobacteriaceae</taxon>
        <taxon>Flagellimonas</taxon>
    </lineage>
</organism>
<evidence type="ECO:0000259" key="2">
    <source>
        <dbReference type="Pfam" id="PF01979"/>
    </source>
</evidence>
<dbReference type="InterPro" id="IPR032466">
    <property type="entry name" value="Metal_Hydrolase"/>
</dbReference>
<dbReference type="InterPro" id="IPR051781">
    <property type="entry name" value="Metallo-dep_Hydrolase"/>
</dbReference>
<dbReference type="InterPro" id="IPR006680">
    <property type="entry name" value="Amidohydro-rel"/>
</dbReference>
<evidence type="ECO:0000313" key="3">
    <source>
        <dbReference type="EMBL" id="XBQ22523.1"/>
    </source>
</evidence>